<reference evidence="1" key="1">
    <citation type="journal article" date="2015" name="Nature">
        <title>Complex archaea that bridge the gap between prokaryotes and eukaryotes.</title>
        <authorList>
            <person name="Spang A."/>
            <person name="Saw J.H."/>
            <person name="Jorgensen S.L."/>
            <person name="Zaremba-Niedzwiedzka K."/>
            <person name="Martijn J."/>
            <person name="Lind A.E."/>
            <person name="van Eijk R."/>
            <person name="Schleper C."/>
            <person name="Guy L."/>
            <person name="Ettema T.J."/>
        </authorList>
    </citation>
    <scope>NUCLEOTIDE SEQUENCE</scope>
</reference>
<evidence type="ECO:0000313" key="1">
    <source>
        <dbReference type="EMBL" id="KKN75608.1"/>
    </source>
</evidence>
<dbReference type="EMBL" id="LAZR01000306">
    <property type="protein sequence ID" value="KKN75608.1"/>
    <property type="molecule type" value="Genomic_DNA"/>
</dbReference>
<name>A0A0F9WBP5_9ZZZZ</name>
<comment type="caution">
    <text evidence="1">The sequence shown here is derived from an EMBL/GenBank/DDBJ whole genome shotgun (WGS) entry which is preliminary data.</text>
</comment>
<dbReference type="AlphaFoldDB" id="A0A0F9WBP5"/>
<proteinExistence type="predicted"/>
<accession>A0A0F9WBP5</accession>
<protein>
    <submittedName>
        <fullName evidence="1">Uncharacterized protein</fullName>
    </submittedName>
</protein>
<sequence length="155" mass="16716">MVGFQYGNGIQSMDFWSEIDNLVTVTSTAANQALPAITVSDIPVGASVKIVKMMLKFREIEDTSNAENSLVLAGSEHIQIDKTGGTYIDAIKLVAGMALTAAKAIVPGDVWVGDINISSEVDGNDTYETRWEGADCTANNLLFRDVQVGVRVWFV</sequence>
<gene>
    <name evidence="1" type="ORF">LCGC14_0378460</name>
</gene>
<organism evidence="1">
    <name type="scientific">marine sediment metagenome</name>
    <dbReference type="NCBI Taxonomy" id="412755"/>
    <lineage>
        <taxon>unclassified sequences</taxon>
        <taxon>metagenomes</taxon>
        <taxon>ecological metagenomes</taxon>
    </lineage>
</organism>